<evidence type="ECO:0000313" key="9">
    <source>
        <dbReference type="Proteomes" id="UP000031563"/>
    </source>
</evidence>
<keyword evidence="4 6" id="KW-1133">Transmembrane helix</keyword>
<feature type="transmembrane region" description="Helical" evidence="6">
    <location>
        <begin position="57"/>
        <end position="78"/>
    </location>
</feature>
<comment type="subcellular location">
    <subcellularLocation>
        <location evidence="1">Cell membrane</location>
        <topology evidence="1">Multi-pass membrane protein</topology>
    </subcellularLocation>
</comment>
<evidence type="ECO:0000256" key="2">
    <source>
        <dbReference type="ARBA" id="ARBA00022475"/>
    </source>
</evidence>
<keyword evidence="5 6" id="KW-0472">Membrane</keyword>
<sequence>MDQPKYDESKYIQQHLANERTFLAWLRTGIAIIGIGFLAVTLHLNYGPLVSEVTDRLSVWMMVTSLIVGLGVLLTGMLSYFQKRKAINESSFRSSGGMILLVTSAVSLLVILLAFYFLLIL</sequence>
<evidence type="ECO:0000256" key="6">
    <source>
        <dbReference type="SAM" id="Phobius"/>
    </source>
</evidence>
<comment type="caution">
    <text evidence="8">The sequence shown here is derived from an EMBL/GenBank/DDBJ whole genome shotgun (WGS) entry which is preliminary data.</text>
</comment>
<dbReference type="OrthoDB" id="582337at2"/>
<evidence type="ECO:0000313" key="8">
    <source>
        <dbReference type="EMBL" id="KKB40853.1"/>
    </source>
</evidence>
<evidence type="ECO:0000256" key="1">
    <source>
        <dbReference type="ARBA" id="ARBA00004651"/>
    </source>
</evidence>
<dbReference type="InterPro" id="IPR003807">
    <property type="entry name" value="DUF202"/>
</dbReference>
<feature type="transmembrane region" description="Helical" evidence="6">
    <location>
        <begin position="99"/>
        <end position="119"/>
    </location>
</feature>
<dbReference type="PANTHER" id="PTHR34187:SF2">
    <property type="entry name" value="DUF202 DOMAIN-CONTAINING PROTEIN"/>
    <property type="match status" value="1"/>
</dbReference>
<dbReference type="PANTHER" id="PTHR34187">
    <property type="entry name" value="FGR18P"/>
    <property type="match status" value="1"/>
</dbReference>
<dbReference type="EMBL" id="JWIR02000026">
    <property type="protein sequence ID" value="KKB40853.1"/>
    <property type="molecule type" value="Genomic_DNA"/>
</dbReference>
<keyword evidence="3 6" id="KW-0812">Transmembrane</keyword>
<dbReference type="STRING" id="1221996.QY95_01165"/>
<name>A0A0F5I5V5_BACTR</name>
<evidence type="ECO:0000256" key="3">
    <source>
        <dbReference type="ARBA" id="ARBA00022692"/>
    </source>
</evidence>
<protein>
    <recommendedName>
        <fullName evidence="7">DUF202 domain-containing protein</fullName>
    </recommendedName>
</protein>
<dbReference type="GO" id="GO:0005886">
    <property type="term" value="C:plasma membrane"/>
    <property type="evidence" value="ECO:0007669"/>
    <property type="project" value="UniProtKB-SubCell"/>
</dbReference>
<evidence type="ECO:0000259" key="7">
    <source>
        <dbReference type="Pfam" id="PF02656"/>
    </source>
</evidence>
<evidence type="ECO:0000256" key="5">
    <source>
        <dbReference type="ARBA" id="ARBA00023136"/>
    </source>
</evidence>
<accession>A0A0F5I5V5</accession>
<dbReference type="RefSeq" id="WP_039237682.1">
    <property type="nucleotide sequence ID" value="NZ_JWIQ02000051.1"/>
</dbReference>
<dbReference type="AlphaFoldDB" id="A0A0F5I5V5"/>
<evidence type="ECO:0000256" key="4">
    <source>
        <dbReference type="ARBA" id="ARBA00022989"/>
    </source>
</evidence>
<reference evidence="8" key="1">
    <citation type="submission" date="2015-02" db="EMBL/GenBank/DDBJ databases">
        <title>Genome Assembly of Bacillaceae bacterium MTCC 8252.</title>
        <authorList>
            <person name="Verma A."/>
            <person name="Khatri I."/>
            <person name="Mual P."/>
            <person name="Subramanian S."/>
            <person name="Krishnamurthi S."/>
        </authorList>
    </citation>
    <scope>NUCLEOTIDE SEQUENCE [LARGE SCALE GENOMIC DNA]</scope>
    <source>
        <strain evidence="8">MTCC 8252</strain>
    </source>
</reference>
<keyword evidence="2" id="KW-1003">Cell membrane</keyword>
<organism evidence="8 9">
    <name type="scientific">Bacillus thermotolerans</name>
    <name type="common">Quasibacillus thermotolerans</name>
    <dbReference type="NCBI Taxonomy" id="1221996"/>
    <lineage>
        <taxon>Bacteria</taxon>
        <taxon>Bacillati</taxon>
        <taxon>Bacillota</taxon>
        <taxon>Bacilli</taxon>
        <taxon>Bacillales</taxon>
        <taxon>Bacillaceae</taxon>
        <taxon>Bacillus</taxon>
    </lineage>
</organism>
<dbReference type="InterPro" id="IPR052053">
    <property type="entry name" value="IM_YidH-like"/>
</dbReference>
<dbReference type="Pfam" id="PF02656">
    <property type="entry name" value="DUF202"/>
    <property type="match status" value="1"/>
</dbReference>
<feature type="domain" description="DUF202" evidence="7">
    <location>
        <begin position="14"/>
        <end position="86"/>
    </location>
</feature>
<keyword evidence="9" id="KW-1185">Reference proteome</keyword>
<proteinExistence type="predicted"/>
<gene>
    <name evidence="8" type="ORF">QY95_01165</name>
</gene>
<dbReference type="Proteomes" id="UP000031563">
    <property type="component" value="Unassembled WGS sequence"/>
</dbReference>
<feature type="transmembrane region" description="Helical" evidence="6">
    <location>
        <begin position="21"/>
        <end position="45"/>
    </location>
</feature>